<dbReference type="RefSeq" id="WP_262426811.1">
    <property type="nucleotide sequence ID" value="NZ_JACRTJ010000005.1"/>
</dbReference>
<keyword evidence="1" id="KW-1133">Transmembrane helix</keyword>
<dbReference type="EMBL" id="JACRTJ010000005">
    <property type="protein sequence ID" value="MBC8598047.1"/>
    <property type="molecule type" value="Genomic_DNA"/>
</dbReference>
<keyword evidence="1" id="KW-0472">Membrane</keyword>
<keyword evidence="1" id="KW-0812">Transmembrane</keyword>
<gene>
    <name evidence="2" type="ORF">H8708_02185</name>
</gene>
<comment type="caution">
    <text evidence="2">The sequence shown here is derived from an EMBL/GenBank/DDBJ whole genome shotgun (WGS) entry which is preliminary data.</text>
</comment>
<feature type="transmembrane region" description="Helical" evidence="1">
    <location>
        <begin position="64"/>
        <end position="83"/>
    </location>
</feature>
<protein>
    <submittedName>
        <fullName evidence="2">Uncharacterized protein</fullName>
    </submittedName>
</protein>
<keyword evidence="3" id="KW-1185">Reference proteome</keyword>
<proteinExistence type="predicted"/>
<evidence type="ECO:0000313" key="3">
    <source>
        <dbReference type="Proteomes" id="UP000647491"/>
    </source>
</evidence>
<dbReference type="Proteomes" id="UP000647491">
    <property type="component" value="Unassembled WGS sequence"/>
</dbReference>
<feature type="transmembrane region" description="Helical" evidence="1">
    <location>
        <begin position="95"/>
        <end position="114"/>
    </location>
</feature>
<evidence type="ECO:0000256" key="1">
    <source>
        <dbReference type="SAM" id="Phobius"/>
    </source>
</evidence>
<accession>A0ABR7NRR5</accession>
<sequence>MSRSPGSWQNGGGKKDFFCCIPDVGVKTGFWRDINGWVYFYDSAVFVFLILMVFLIFSLKGKPAMYLTAITATLSAWFIGLVLDANIDFKPAGFLNLRVLFPILAMGLCILNAVSKKSD</sequence>
<organism evidence="2 3">
    <name type="scientific">Enterocloster hominis</name>
    <name type="common">ex Liu et al. 2021</name>
    <dbReference type="NCBI Taxonomy" id="2763663"/>
    <lineage>
        <taxon>Bacteria</taxon>
        <taxon>Bacillati</taxon>
        <taxon>Bacillota</taxon>
        <taxon>Clostridia</taxon>
        <taxon>Lachnospirales</taxon>
        <taxon>Lachnospiraceae</taxon>
        <taxon>Enterocloster</taxon>
    </lineage>
</organism>
<reference evidence="2 3" key="1">
    <citation type="submission" date="2020-08" db="EMBL/GenBank/DDBJ databases">
        <title>Genome public.</title>
        <authorList>
            <person name="Liu C."/>
            <person name="Sun Q."/>
        </authorList>
    </citation>
    <scope>NUCLEOTIDE SEQUENCE [LARGE SCALE GENOMIC DNA]</scope>
    <source>
        <strain evidence="2 3">BX10</strain>
    </source>
</reference>
<evidence type="ECO:0000313" key="2">
    <source>
        <dbReference type="EMBL" id="MBC8598047.1"/>
    </source>
</evidence>
<feature type="transmembrane region" description="Helical" evidence="1">
    <location>
        <begin position="38"/>
        <end position="57"/>
    </location>
</feature>
<name>A0ABR7NRR5_9FIRM</name>